<keyword evidence="2" id="KW-0285">Flavoprotein</keyword>
<evidence type="ECO:0000256" key="2">
    <source>
        <dbReference type="ARBA" id="ARBA00022630"/>
    </source>
</evidence>
<dbReference type="PANTHER" id="PTHR43429">
    <property type="entry name" value="PYRIDINE NUCLEOTIDE-DISULFIDE OXIDOREDUCTASE DOMAIN-CONTAINING"/>
    <property type="match status" value="1"/>
</dbReference>
<evidence type="ECO:0000256" key="3">
    <source>
        <dbReference type="ARBA" id="ARBA00022827"/>
    </source>
</evidence>
<dbReference type="InterPro" id="IPR016156">
    <property type="entry name" value="FAD/NAD-linked_Rdtase_dimer_sf"/>
</dbReference>
<organism evidence="7">
    <name type="scientific">Hexamita inflata</name>
    <dbReference type="NCBI Taxonomy" id="28002"/>
    <lineage>
        <taxon>Eukaryota</taxon>
        <taxon>Metamonada</taxon>
        <taxon>Diplomonadida</taxon>
        <taxon>Hexamitidae</taxon>
        <taxon>Hexamitinae</taxon>
        <taxon>Hexamita</taxon>
    </lineage>
</organism>
<dbReference type="EMBL" id="CAXDID020000343">
    <property type="protein sequence ID" value="CAL6079944.1"/>
    <property type="molecule type" value="Genomic_DNA"/>
</dbReference>
<dbReference type="EMBL" id="CATOUU010000598">
    <property type="protein sequence ID" value="CAI9935238.1"/>
    <property type="molecule type" value="Genomic_DNA"/>
</dbReference>
<dbReference type="SUPFAM" id="SSF55424">
    <property type="entry name" value="FAD/NAD-linked reductases, dimerisation (C-terminal) domain"/>
    <property type="match status" value="1"/>
</dbReference>
<evidence type="ECO:0000259" key="6">
    <source>
        <dbReference type="Pfam" id="PF07992"/>
    </source>
</evidence>
<keyword evidence="5" id="KW-0676">Redox-active center</keyword>
<dbReference type="PRINTS" id="PR00411">
    <property type="entry name" value="PNDRDTASEI"/>
</dbReference>
<gene>
    <name evidence="7" type="ORF">HINF_LOCUS22883</name>
    <name evidence="8" type="ORF">HINF_LOCUS59629</name>
</gene>
<name>A0AA86PD41_9EUKA</name>
<dbReference type="InterPro" id="IPR023753">
    <property type="entry name" value="FAD/NAD-binding_dom"/>
</dbReference>
<feature type="domain" description="FAD/NAD(P)-binding" evidence="6">
    <location>
        <begin position="29"/>
        <end position="354"/>
    </location>
</feature>
<keyword evidence="4" id="KW-0560">Oxidoreductase</keyword>
<comment type="caution">
    <text evidence="7">The sequence shown here is derived from an EMBL/GenBank/DDBJ whole genome shotgun (WGS) entry which is preliminary data.</text>
</comment>
<evidence type="ECO:0000256" key="4">
    <source>
        <dbReference type="ARBA" id="ARBA00023002"/>
    </source>
</evidence>
<evidence type="ECO:0000313" key="8">
    <source>
        <dbReference type="EMBL" id="CAL6079944.1"/>
    </source>
</evidence>
<dbReference type="Gene3D" id="3.30.390.30">
    <property type="match status" value="1"/>
</dbReference>
<evidence type="ECO:0000313" key="7">
    <source>
        <dbReference type="EMBL" id="CAI9935238.1"/>
    </source>
</evidence>
<dbReference type="InterPro" id="IPR036188">
    <property type="entry name" value="FAD/NAD-bd_sf"/>
</dbReference>
<dbReference type="SUPFAM" id="SSF51905">
    <property type="entry name" value="FAD/NAD(P)-binding domain"/>
    <property type="match status" value="1"/>
</dbReference>
<dbReference type="PRINTS" id="PR00368">
    <property type="entry name" value="FADPNR"/>
</dbReference>
<sequence length="541" mass="60931">MLCCQTNPSIQDQEIPIPKPYPVKLNQKTVCIIGCTYAGTTAAIQLRTLDPSVRIIVFETNKTIAFINSGIHLAVSKACPDMQRLFYNSPETFEKLGIEVHVATKVDNFNFGSKFINTVSQTTMERVQYQYDKAIIATGSMQNVPSIIEGIDYEFDSLSQVRSNFQRILMCKSYADAQRLTNLKNARKILIVGAGHIGMELAQSYQSIGIHVTVLDHNELVLGKYFDVEYMQILQSECESLGIKLWMKSRIIKMLETESFVQFTVERIIESQIKTVQTEADYVILAAGFKPNTINILNNSDQTLKNANNVILVNRKQQTNIQNVYAVGDCCTTFYPLTQKQIYIPLASQAVRQAVIAAYQAAGINMMHPGCNWTYGIQILDYSLAATGLSQQQAMQFYKNVGRVIYSDHLWNAYCDKKIEKVVQNSELNKHFNIHGEMVRNLADQIVESMELEVEQDEDSIVSIILIYDQDTFKLLGSQVMGKQDITQLVNAMSIALQYNMTLQDIAFSNFAGFEGETKMWGILQTAAASVICNLPDFEDI</sequence>
<evidence type="ECO:0000256" key="5">
    <source>
        <dbReference type="ARBA" id="ARBA00023284"/>
    </source>
</evidence>
<keyword evidence="3" id="KW-0274">FAD</keyword>
<dbReference type="Pfam" id="PF07992">
    <property type="entry name" value="Pyr_redox_2"/>
    <property type="match status" value="1"/>
</dbReference>
<dbReference type="GO" id="GO:0016491">
    <property type="term" value="F:oxidoreductase activity"/>
    <property type="evidence" value="ECO:0007669"/>
    <property type="project" value="UniProtKB-KW"/>
</dbReference>
<comment type="cofactor">
    <cofactor evidence="1">
        <name>FAD</name>
        <dbReference type="ChEBI" id="CHEBI:57692"/>
    </cofactor>
</comment>
<dbReference type="PANTHER" id="PTHR43429:SF1">
    <property type="entry name" value="NAD(P)H SULFUR OXIDOREDUCTASE (COA-DEPENDENT)"/>
    <property type="match status" value="1"/>
</dbReference>
<evidence type="ECO:0000256" key="1">
    <source>
        <dbReference type="ARBA" id="ARBA00001974"/>
    </source>
</evidence>
<accession>A0AA86PD41</accession>
<evidence type="ECO:0000313" key="9">
    <source>
        <dbReference type="Proteomes" id="UP001642409"/>
    </source>
</evidence>
<protein>
    <submittedName>
        <fullName evidence="7">NADH oxidase</fullName>
    </submittedName>
    <submittedName>
        <fullName evidence="8">NADH_oxidase</fullName>
    </submittedName>
</protein>
<dbReference type="Proteomes" id="UP001642409">
    <property type="component" value="Unassembled WGS sequence"/>
</dbReference>
<dbReference type="AlphaFoldDB" id="A0AA86PD41"/>
<reference evidence="7" key="1">
    <citation type="submission" date="2023-06" db="EMBL/GenBank/DDBJ databases">
        <authorList>
            <person name="Kurt Z."/>
        </authorList>
    </citation>
    <scope>NUCLEOTIDE SEQUENCE</scope>
</reference>
<proteinExistence type="predicted"/>
<dbReference type="Gene3D" id="3.50.50.60">
    <property type="entry name" value="FAD/NAD(P)-binding domain"/>
    <property type="match status" value="2"/>
</dbReference>
<reference evidence="8 9" key="2">
    <citation type="submission" date="2024-07" db="EMBL/GenBank/DDBJ databases">
        <authorList>
            <person name="Akdeniz Z."/>
        </authorList>
    </citation>
    <scope>NUCLEOTIDE SEQUENCE [LARGE SCALE GENOMIC DNA]</scope>
</reference>
<dbReference type="InterPro" id="IPR050260">
    <property type="entry name" value="FAD-bd_OxRdtase"/>
</dbReference>
<keyword evidence="9" id="KW-1185">Reference proteome</keyword>